<feature type="domain" description="TonB-dependent receptor plug" evidence="9">
    <location>
        <begin position="116"/>
        <end position="234"/>
    </location>
</feature>
<dbReference type="InterPro" id="IPR012910">
    <property type="entry name" value="Plug_dom"/>
</dbReference>
<dbReference type="InterPro" id="IPR036942">
    <property type="entry name" value="Beta-barrel_TonB_sf"/>
</dbReference>
<dbReference type="OrthoDB" id="9768177at2"/>
<dbReference type="SUPFAM" id="SSF49464">
    <property type="entry name" value="Carboxypeptidase regulatory domain-like"/>
    <property type="match status" value="1"/>
</dbReference>
<evidence type="ECO:0000256" key="7">
    <source>
        <dbReference type="PROSITE-ProRule" id="PRU01360"/>
    </source>
</evidence>
<dbReference type="InterPro" id="IPR008969">
    <property type="entry name" value="CarboxyPept-like_regulatory"/>
</dbReference>
<dbReference type="Gene3D" id="2.40.170.20">
    <property type="entry name" value="TonB-dependent receptor, beta-barrel domain"/>
    <property type="match status" value="1"/>
</dbReference>
<dbReference type="STRING" id="29529.SAMN04488122_3537"/>
<comment type="subcellular location">
    <subcellularLocation>
        <location evidence="1 7">Cell outer membrane</location>
        <topology evidence="1 7">Multi-pass membrane protein</topology>
    </subcellularLocation>
</comment>
<dbReference type="Pfam" id="PF13715">
    <property type="entry name" value="CarbopepD_reg_2"/>
    <property type="match status" value="1"/>
</dbReference>
<reference evidence="11" key="1">
    <citation type="submission" date="2016-10" db="EMBL/GenBank/DDBJ databases">
        <authorList>
            <person name="Varghese N."/>
            <person name="Submissions S."/>
        </authorList>
    </citation>
    <scope>NUCLEOTIDE SEQUENCE [LARGE SCALE GENOMIC DNA]</scope>
    <source>
        <strain evidence="11">DSM 3695</strain>
    </source>
</reference>
<feature type="signal peptide" evidence="8">
    <location>
        <begin position="1"/>
        <end position="18"/>
    </location>
</feature>
<keyword evidence="4 7" id="KW-0812">Transmembrane</keyword>
<dbReference type="EMBL" id="FOJG01000002">
    <property type="protein sequence ID" value="SEW49696.1"/>
    <property type="molecule type" value="Genomic_DNA"/>
</dbReference>
<dbReference type="GO" id="GO:0009279">
    <property type="term" value="C:cell outer membrane"/>
    <property type="evidence" value="ECO:0007669"/>
    <property type="project" value="UniProtKB-SubCell"/>
</dbReference>
<organism evidence="10 11">
    <name type="scientific">Chitinophaga arvensicola</name>
    <dbReference type="NCBI Taxonomy" id="29529"/>
    <lineage>
        <taxon>Bacteria</taxon>
        <taxon>Pseudomonadati</taxon>
        <taxon>Bacteroidota</taxon>
        <taxon>Chitinophagia</taxon>
        <taxon>Chitinophagales</taxon>
        <taxon>Chitinophagaceae</taxon>
        <taxon>Chitinophaga</taxon>
    </lineage>
</organism>
<dbReference type="InterPro" id="IPR023997">
    <property type="entry name" value="TonB-dep_OMP_SusC/RagA_CS"/>
</dbReference>
<evidence type="ECO:0000256" key="3">
    <source>
        <dbReference type="ARBA" id="ARBA00022452"/>
    </source>
</evidence>
<keyword evidence="11" id="KW-1185">Reference proteome</keyword>
<comment type="similarity">
    <text evidence="7">Belongs to the TonB-dependent receptor family.</text>
</comment>
<dbReference type="AlphaFoldDB" id="A0A1I0S4Z0"/>
<gene>
    <name evidence="10" type="ORF">SAMN04488122_3537</name>
</gene>
<evidence type="ECO:0000256" key="6">
    <source>
        <dbReference type="ARBA" id="ARBA00023237"/>
    </source>
</evidence>
<accession>A0A1I0S4Z0</accession>
<evidence type="ECO:0000313" key="10">
    <source>
        <dbReference type="EMBL" id="SEW49696.1"/>
    </source>
</evidence>
<dbReference type="InterPro" id="IPR037066">
    <property type="entry name" value="Plug_dom_sf"/>
</dbReference>
<dbReference type="InterPro" id="IPR039426">
    <property type="entry name" value="TonB-dep_rcpt-like"/>
</dbReference>
<evidence type="ECO:0000256" key="2">
    <source>
        <dbReference type="ARBA" id="ARBA00022448"/>
    </source>
</evidence>
<keyword evidence="6 7" id="KW-0998">Cell outer membrane</keyword>
<dbReference type="NCBIfam" id="TIGR04057">
    <property type="entry name" value="SusC_RagA_signa"/>
    <property type="match status" value="1"/>
</dbReference>
<keyword evidence="3 7" id="KW-1134">Transmembrane beta strand</keyword>
<evidence type="ECO:0000259" key="9">
    <source>
        <dbReference type="Pfam" id="PF07715"/>
    </source>
</evidence>
<feature type="chain" id="PRO_5011789816" evidence="8">
    <location>
        <begin position="19"/>
        <end position="1082"/>
    </location>
</feature>
<keyword evidence="5 7" id="KW-0472">Membrane</keyword>
<sequence>MRFCLPVLLLLCFSQAMAQRTLIRGKATDEKNNPLPGVSIMVKDTRNGVATSDDGTFSIYVGAPKGIILRATMTGYETKEITINGQTSVQFSLSPSAINLKNVVVAGALGLNRQAKSVGYATQAVNPENLTEARDLNIVNGLAGKVAGLQVTSTGQPGSSSRLILRGENSMTQNNQPLWVVDGVPINNDMGDGRDNLDFGNGAADLNPDDIESIQVLQGPNAAALYGSRAANGAILVVTKKGKINDSNLGIAVNQNTVVNSIAEFPAYQNVYGEGGNGYLVGNGNNIVPGTGAVRMGLNGSTWGMPMLGQPYNDFSGKPIAGGYSPQPGNITSFYKPSITNASNISIAKADAISSFRLSYTFTNSDDVLKNQNLIKKHNVALNASRKLGTFLNIDTRVMYTNQGTKNRTYRNLDASSPMAAYVYMPRSINVNALDPWTDAFGNSASFGAVGSVENPLWMLYENENEDKSQRLLAGITATAQLSKKLSFRLQASSDVKMATFYQYKELGGLRNPNGSYSNSSQNNQMWNYQGMFMYNNRVSKAINITANLGAEYVTTNNLNRGASISSLLVHDMPSIQNSTAFPFATESLARTNVQSIYGNARIEYRDFLFLEITGRNDWSSTLPSANYSFFYPSVSGSFIFSNFLPETSILNYGKLRASVAQVGNAAPAQSLITTYPYGGLFLGNPYLNYGNNGQLNNGQLKPEKTLSREAGVELAFFKSRIQLTANVYQSNTTNQIIRPQIPTETGFTTRILNAGEMRNRGVEISMNSAVLQKGKLKWNVLANWSMNRNKVISLVPNINILSLGTTLGATVNAKVGEQYGMLTGNAPYKVNDTLIVSSSNGRTIADPNVVLGNFHPDWIGSLGSTFKYGQFDLSVLFTVKMGGIIYSASYGRANFAGNTIASLGGRDEFLLSNVILGENDQERMGIGQPNSKGNTVYNDKDRPKGMRYPDAYFPLTDSKGVTLLDKNGRMMVGKKSDIWMNPTTYNSDMVLNNTPAITYDASNIKLSELIFGYTLPTRILKPTPVKTARLAFVGRNLWTLFKNTPQGIDPEAANTTGNAQGIESGGSFPYSIYGFDLKVTF</sequence>
<evidence type="ECO:0000256" key="8">
    <source>
        <dbReference type="SAM" id="SignalP"/>
    </source>
</evidence>
<dbReference type="Proteomes" id="UP000199310">
    <property type="component" value="Unassembled WGS sequence"/>
</dbReference>
<dbReference type="Gene3D" id="2.170.130.10">
    <property type="entry name" value="TonB-dependent receptor, plug domain"/>
    <property type="match status" value="1"/>
</dbReference>
<dbReference type="Gene3D" id="2.60.40.1120">
    <property type="entry name" value="Carboxypeptidase-like, regulatory domain"/>
    <property type="match status" value="1"/>
</dbReference>
<dbReference type="InterPro" id="IPR023996">
    <property type="entry name" value="TonB-dep_OMP_SusC/RagA"/>
</dbReference>
<evidence type="ECO:0000256" key="4">
    <source>
        <dbReference type="ARBA" id="ARBA00022692"/>
    </source>
</evidence>
<keyword evidence="2 7" id="KW-0813">Transport</keyword>
<evidence type="ECO:0000256" key="5">
    <source>
        <dbReference type="ARBA" id="ARBA00023136"/>
    </source>
</evidence>
<evidence type="ECO:0000313" key="11">
    <source>
        <dbReference type="Proteomes" id="UP000199310"/>
    </source>
</evidence>
<name>A0A1I0S4Z0_9BACT</name>
<dbReference type="PROSITE" id="PS52016">
    <property type="entry name" value="TONB_DEPENDENT_REC_3"/>
    <property type="match status" value="1"/>
</dbReference>
<dbReference type="SUPFAM" id="SSF56935">
    <property type="entry name" value="Porins"/>
    <property type="match status" value="1"/>
</dbReference>
<keyword evidence="8" id="KW-0732">Signal</keyword>
<proteinExistence type="inferred from homology"/>
<evidence type="ECO:0000256" key="1">
    <source>
        <dbReference type="ARBA" id="ARBA00004571"/>
    </source>
</evidence>
<protein>
    <submittedName>
        <fullName evidence="10">TonB-linked outer membrane protein, SusC/RagA family</fullName>
    </submittedName>
</protein>
<dbReference type="NCBIfam" id="TIGR04056">
    <property type="entry name" value="OMP_RagA_SusC"/>
    <property type="match status" value="1"/>
</dbReference>
<dbReference type="Pfam" id="PF07715">
    <property type="entry name" value="Plug"/>
    <property type="match status" value="1"/>
</dbReference>